<evidence type="ECO:0000259" key="1">
    <source>
        <dbReference type="PROSITE" id="PS51382"/>
    </source>
</evidence>
<dbReference type="AlphaFoldDB" id="A0A9P8BYG4"/>
<feature type="non-terminal residue" evidence="2">
    <location>
        <position position="146"/>
    </location>
</feature>
<evidence type="ECO:0000313" key="2">
    <source>
        <dbReference type="EMBL" id="KAG9228028.1"/>
    </source>
</evidence>
<gene>
    <name evidence="2" type="ORF">BJ875DRAFT_390250</name>
</gene>
<accession>A0A9P8BYG4</accession>
<dbReference type="InterPro" id="IPR004331">
    <property type="entry name" value="SPX_dom"/>
</dbReference>
<proteinExistence type="predicted"/>
<dbReference type="Pfam" id="PF03105">
    <property type="entry name" value="SPX"/>
    <property type="match status" value="1"/>
</dbReference>
<dbReference type="OrthoDB" id="1577640at2759"/>
<feature type="domain" description="SPX" evidence="1">
    <location>
        <begin position="1"/>
        <end position="146"/>
    </location>
</feature>
<reference evidence="2" key="1">
    <citation type="journal article" date="2021" name="IMA Fungus">
        <title>Genomic characterization of three marine fungi, including Emericellopsis atlantica sp. nov. with signatures of a generalist lifestyle and marine biomass degradation.</title>
        <authorList>
            <person name="Hagestad O.C."/>
            <person name="Hou L."/>
            <person name="Andersen J.H."/>
            <person name="Hansen E.H."/>
            <person name="Altermark B."/>
            <person name="Li C."/>
            <person name="Kuhnert E."/>
            <person name="Cox R.J."/>
            <person name="Crous P.W."/>
            <person name="Spatafora J.W."/>
            <person name="Lail K."/>
            <person name="Amirebrahimi M."/>
            <person name="Lipzen A."/>
            <person name="Pangilinan J."/>
            <person name="Andreopoulos W."/>
            <person name="Hayes R.D."/>
            <person name="Ng V."/>
            <person name="Grigoriev I.V."/>
            <person name="Jackson S.A."/>
            <person name="Sutton T.D.S."/>
            <person name="Dobson A.D.W."/>
            <person name="Rama T."/>
        </authorList>
    </citation>
    <scope>NUCLEOTIDE SEQUENCE</scope>
    <source>
        <strain evidence="2">TRa018bII</strain>
    </source>
</reference>
<dbReference type="EMBL" id="MU252171">
    <property type="protein sequence ID" value="KAG9228028.1"/>
    <property type="molecule type" value="Genomic_DNA"/>
</dbReference>
<evidence type="ECO:0000313" key="3">
    <source>
        <dbReference type="Proteomes" id="UP000824998"/>
    </source>
</evidence>
<protein>
    <recommendedName>
        <fullName evidence="1">SPX domain-containing protein</fullName>
    </recommendedName>
</protein>
<comment type="caution">
    <text evidence="2">The sequence shown here is derived from an EMBL/GenBank/DDBJ whole genome shotgun (WGS) entry which is preliminary data.</text>
</comment>
<dbReference type="PROSITE" id="PS51382">
    <property type="entry name" value="SPX"/>
    <property type="match status" value="1"/>
</dbReference>
<sequence>MKFGRDLHKHQIPEWASSYVRYAELKKLSKFAAKAIIEEKSNVADLWQKLTVALRSGIAAVETFYTRQYAILEQRAAVLCSRGDRGASSPSLPSFLIHELDPQEAEEALATCLELRLAFKKLQWYGKVNRDGFSNILGKRKKFPMT</sequence>
<dbReference type="Proteomes" id="UP000824998">
    <property type="component" value="Unassembled WGS sequence"/>
</dbReference>
<name>A0A9P8BYG4_9HELO</name>
<keyword evidence="3" id="KW-1185">Reference proteome</keyword>
<organism evidence="2 3">
    <name type="scientific">Amylocarpus encephaloides</name>
    <dbReference type="NCBI Taxonomy" id="45428"/>
    <lineage>
        <taxon>Eukaryota</taxon>
        <taxon>Fungi</taxon>
        <taxon>Dikarya</taxon>
        <taxon>Ascomycota</taxon>
        <taxon>Pezizomycotina</taxon>
        <taxon>Leotiomycetes</taxon>
        <taxon>Helotiales</taxon>
        <taxon>Helotiales incertae sedis</taxon>
        <taxon>Amylocarpus</taxon>
    </lineage>
</organism>